<feature type="compositionally biased region" description="Low complexity" evidence="2">
    <location>
        <begin position="679"/>
        <end position="696"/>
    </location>
</feature>
<evidence type="ECO:0000256" key="2">
    <source>
        <dbReference type="SAM" id="MobiDB-lite"/>
    </source>
</evidence>
<organism evidence="3 4">
    <name type="scientific">Rhodofomes roseus</name>
    <dbReference type="NCBI Taxonomy" id="34475"/>
    <lineage>
        <taxon>Eukaryota</taxon>
        <taxon>Fungi</taxon>
        <taxon>Dikarya</taxon>
        <taxon>Basidiomycota</taxon>
        <taxon>Agaricomycotina</taxon>
        <taxon>Agaricomycetes</taxon>
        <taxon>Polyporales</taxon>
        <taxon>Rhodofomes</taxon>
    </lineage>
</organism>
<name>A0ABQ8K3J8_9APHY</name>
<comment type="caution">
    <text evidence="3">The sequence shown here is derived from an EMBL/GenBank/DDBJ whole genome shotgun (WGS) entry which is preliminary data.</text>
</comment>
<dbReference type="Proteomes" id="UP000814176">
    <property type="component" value="Unassembled WGS sequence"/>
</dbReference>
<feature type="region of interest" description="Disordered" evidence="2">
    <location>
        <begin position="486"/>
        <end position="506"/>
    </location>
</feature>
<dbReference type="GeneID" id="71998558"/>
<feature type="coiled-coil region" evidence="1">
    <location>
        <begin position="140"/>
        <end position="167"/>
    </location>
</feature>
<feature type="region of interest" description="Disordered" evidence="2">
    <location>
        <begin position="635"/>
        <end position="851"/>
    </location>
</feature>
<feature type="compositionally biased region" description="Basic residues" evidence="2">
    <location>
        <begin position="657"/>
        <end position="668"/>
    </location>
</feature>
<protein>
    <submittedName>
        <fullName evidence="3">Uncharacterized protein</fullName>
    </submittedName>
</protein>
<dbReference type="RefSeq" id="XP_047774112.1">
    <property type="nucleotide sequence ID" value="XM_047917826.1"/>
</dbReference>
<evidence type="ECO:0000313" key="3">
    <source>
        <dbReference type="EMBL" id="KAH9830851.1"/>
    </source>
</evidence>
<dbReference type="EMBL" id="JADCUA010000029">
    <property type="protein sequence ID" value="KAH9830851.1"/>
    <property type="molecule type" value="Genomic_DNA"/>
</dbReference>
<keyword evidence="4" id="KW-1185">Reference proteome</keyword>
<evidence type="ECO:0000313" key="4">
    <source>
        <dbReference type="Proteomes" id="UP000814176"/>
    </source>
</evidence>
<feature type="compositionally biased region" description="Acidic residues" evidence="2">
    <location>
        <begin position="709"/>
        <end position="721"/>
    </location>
</feature>
<sequence>MSTHNGTHLTTSRINRLFRPLRAKCTALAEFSSPRSYKRPHVSVTYSYHSRPPSRTASTDYDAPPLAILQPPESLGSRIHFDRTSLENVQLSRKIYEVRDAFRSVVQAALGTDSTGPRNDTLRIRSLAAMCASIIGEQVQAEIAARQDEAEDELEELYANIAADTQEELYEAVPLHYRSHTVISHALTLVLETCPHYPTILTALLEVCLSHNLTTESHNILHALLLESIRSSVSGSATCPLLHPAHSNYLTTLRATCCSRDYRSSANYHRLDNSTFTALLIGALSQSQVGRVDAWTSKPVARLARDLRAQDFPAFLHLCFGLAGDIVDADKLQARRRSKRKSLVPEPLEDKLRPRLAKWIKSALDHLVARASQAEGGNPDAVRAHEEAIHQTVDFLLHVSKTGLQLGPEPGSTKRPRAADGLICLATYCLASPALSTLPSCDQEAVAAFLRCCSPITETYGSLVGHLLTVPEPPEATSPFDFPLALSRAPSEDDTTPQPTPPPVPRLTQTEAMQVLRRYARSLRAHRLYLLEASLWGNALRQIEDVILTGGLGGAYPFLPRRGAEAGEDLHALREELVGRVEGAEARCFSAGAETGAITNTGAPQASTSTSQALSGEWVWEEMVGSWVQKSPVVEPAPKRRKLHHPKPLPAIDLHAPRKLRSQSTKKKPQAERRPRPSAPAATSSGSRTSRQSTPTLVASPAGDRDARDDEETLASSEFEDFPGLSQNKKRARRRSPPRSYEAEKPEEQASAGEEDERRPGRPMAGTAAGHKAQPRGRKMSRSSTLVGDAVPKAICLHPEKKGRVPKTTAQSLSRVRPVQSSKKHGQPAREERDDEVEEEDRSSRGVCAADDLSSDDVLNLFAYPSSPVATPRRRSTLKNI</sequence>
<proteinExistence type="predicted"/>
<keyword evidence="1" id="KW-0175">Coiled coil</keyword>
<gene>
    <name evidence="3" type="ORF">C8Q71DRAFT_325107</name>
</gene>
<feature type="compositionally biased region" description="Basic residues" evidence="2">
    <location>
        <begin position="728"/>
        <end position="737"/>
    </location>
</feature>
<accession>A0ABQ8K3J8</accession>
<evidence type="ECO:0000256" key="1">
    <source>
        <dbReference type="SAM" id="Coils"/>
    </source>
</evidence>
<reference evidence="3 4" key="1">
    <citation type="journal article" date="2021" name="Environ. Microbiol.">
        <title>Gene family expansions and transcriptome signatures uncover fungal adaptations to wood decay.</title>
        <authorList>
            <person name="Hage H."/>
            <person name="Miyauchi S."/>
            <person name="Viragh M."/>
            <person name="Drula E."/>
            <person name="Min B."/>
            <person name="Chaduli D."/>
            <person name="Navarro D."/>
            <person name="Favel A."/>
            <person name="Norest M."/>
            <person name="Lesage-Meessen L."/>
            <person name="Balint B."/>
            <person name="Merenyi Z."/>
            <person name="de Eugenio L."/>
            <person name="Morin E."/>
            <person name="Martinez A.T."/>
            <person name="Baldrian P."/>
            <person name="Stursova M."/>
            <person name="Martinez M.J."/>
            <person name="Novotny C."/>
            <person name="Magnuson J.K."/>
            <person name="Spatafora J.W."/>
            <person name="Maurice S."/>
            <person name="Pangilinan J."/>
            <person name="Andreopoulos W."/>
            <person name="LaButti K."/>
            <person name="Hundley H."/>
            <person name="Na H."/>
            <person name="Kuo A."/>
            <person name="Barry K."/>
            <person name="Lipzen A."/>
            <person name="Henrissat B."/>
            <person name="Riley R."/>
            <person name="Ahrendt S."/>
            <person name="Nagy L.G."/>
            <person name="Grigoriev I.V."/>
            <person name="Martin F."/>
            <person name="Rosso M.N."/>
        </authorList>
    </citation>
    <scope>NUCLEOTIDE SEQUENCE [LARGE SCALE GENOMIC DNA]</scope>
    <source>
        <strain evidence="3 4">CIRM-BRFM 1785</strain>
    </source>
</reference>